<dbReference type="EMBL" id="JAHDVG010000478">
    <property type="protein sequence ID" value="KAH1175207.1"/>
    <property type="molecule type" value="Genomic_DNA"/>
</dbReference>
<accession>A0A9D3X811</accession>
<sequence>MGLRGGQQAQPHAPWGVFTQGPEQTAELAGAQSNGQPLARGAGDGVGGESLPWTLKAGQTPASWEPPHSPGLRLAAVTAGRWATLLAASPEPAVLSPSFPPPPPNIQEAASD</sequence>
<protein>
    <submittedName>
        <fullName evidence="2">Uncharacterized protein</fullName>
    </submittedName>
</protein>
<comment type="caution">
    <text evidence="2">The sequence shown here is derived from an EMBL/GenBank/DDBJ whole genome shotgun (WGS) entry which is preliminary data.</text>
</comment>
<evidence type="ECO:0000313" key="2">
    <source>
        <dbReference type="EMBL" id="KAH1175207.1"/>
    </source>
</evidence>
<gene>
    <name evidence="2" type="ORF">KIL84_021621</name>
</gene>
<dbReference type="AlphaFoldDB" id="A0A9D3X811"/>
<organism evidence="2 3">
    <name type="scientific">Mauremys mutica</name>
    <name type="common">yellowpond turtle</name>
    <dbReference type="NCBI Taxonomy" id="74926"/>
    <lineage>
        <taxon>Eukaryota</taxon>
        <taxon>Metazoa</taxon>
        <taxon>Chordata</taxon>
        <taxon>Craniata</taxon>
        <taxon>Vertebrata</taxon>
        <taxon>Euteleostomi</taxon>
        <taxon>Archelosauria</taxon>
        <taxon>Testudinata</taxon>
        <taxon>Testudines</taxon>
        <taxon>Cryptodira</taxon>
        <taxon>Durocryptodira</taxon>
        <taxon>Testudinoidea</taxon>
        <taxon>Geoemydidae</taxon>
        <taxon>Geoemydinae</taxon>
        <taxon>Mauremys</taxon>
    </lineage>
</organism>
<keyword evidence="3" id="KW-1185">Reference proteome</keyword>
<evidence type="ECO:0000256" key="1">
    <source>
        <dbReference type="SAM" id="MobiDB-lite"/>
    </source>
</evidence>
<dbReference type="Proteomes" id="UP000827986">
    <property type="component" value="Unassembled WGS sequence"/>
</dbReference>
<reference evidence="2" key="1">
    <citation type="submission" date="2021-09" db="EMBL/GenBank/DDBJ databases">
        <title>The genome of Mauremys mutica provides insights into the evolution of semi-aquatic lifestyle.</title>
        <authorList>
            <person name="Gong S."/>
            <person name="Gao Y."/>
        </authorList>
    </citation>
    <scope>NUCLEOTIDE SEQUENCE</scope>
    <source>
        <strain evidence="2">MM-2020</strain>
        <tissue evidence="2">Muscle</tissue>
    </source>
</reference>
<name>A0A9D3X811_9SAUR</name>
<feature type="region of interest" description="Disordered" evidence="1">
    <location>
        <begin position="92"/>
        <end position="112"/>
    </location>
</feature>
<feature type="region of interest" description="Disordered" evidence="1">
    <location>
        <begin position="27"/>
        <end position="69"/>
    </location>
</feature>
<proteinExistence type="predicted"/>
<evidence type="ECO:0000313" key="3">
    <source>
        <dbReference type="Proteomes" id="UP000827986"/>
    </source>
</evidence>